<dbReference type="RefSeq" id="WP_168145960.1">
    <property type="nucleotide sequence ID" value="NZ_JAAVXB010000001.1"/>
</dbReference>
<keyword evidence="1" id="KW-0472">Membrane</keyword>
<comment type="caution">
    <text evidence="2">The sequence shown here is derived from an EMBL/GenBank/DDBJ whole genome shotgun (WGS) entry which is preliminary data.</text>
</comment>
<dbReference type="InterPro" id="IPR004485">
    <property type="entry name" value="Cobalamin_biosynth_CobD/CbiB"/>
</dbReference>
<feature type="transmembrane region" description="Helical" evidence="1">
    <location>
        <begin position="41"/>
        <end position="65"/>
    </location>
</feature>
<dbReference type="PANTHER" id="PTHR38684:SF1">
    <property type="entry name" value="PROTEIN AMPE"/>
    <property type="match status" value="1"/>
</dbReference>
<protein>
    <submittedName>
        <fullName evidence="2">Regulatory signaling modulator protein AmpE</fullName>
    </submittedName>
</protein>
<dbReference type="EMBL" id="JAAVXB010000001">
    <property type="protein sequence ID" value="NKF20691.1"/>
    <property type="molecule type" value="Genomic_DNA"/>
</dbReference>
<dbReference type="InterPro" id="IPR052966">
    <property type="entry name" value="Beta-lactamase_Reg"/>
</dbReference>
<dbReference type="PANTHER" id="PTHR38684">
    <property type="entry name" value="PROTEIN AMPE"/>
    <property type="match status" value="1"/>
</dbReference>
<keyword evidence="1" id="KW-1133">Transmembrane helix</keyword>
<keyword evidence="1" id="KW-0812">Transmembrane</keyword>
<evidence type="ECO:0000256" key="1">
    <source>
        <dbReference type="SAM" id="Phobius"/>
    </source>
</evidence>
<reference evidence="2" key="1">
    <citation type="submission" date="2020-03" db="EMBL/GenBank/DDBJ databases">
        <title>Solimonas marina sp. nov., isolated from deep seawater of the Pacific Ocean.</title>
        <authorList>
            <person name="Liu X."/>
            <person name="Lai Q."/>
            <person name="Sun F."/>
            <person name="Gai Y."/>
            <person name="Li G."/>
            <person name="Shao Z."/>
        </authorList>
    </citation>
    <scope>NUCLEOTIDE SEQUENCE</scope>
    <source>
        <strain evidence="2">C16B3</strain>
    </source>
</reference>
<organism evidence="2 3">
    <name type="scientific">Solimonas marina</name>
    <dbReference type="NCBI Taxonomy" id="2714601"/>
    <lineage>
        <taxon>Bacteria</taxon>
        <taxon>Pseudomonadati</taxon>
        <taxon>Pseudomonadota</taxon>
        <taxon>Gammaproteobacteria</taxon>
        <taxon>Nevskiales</taxon>
        <taxon>Nevskiaceae</taxon>
        <taxon>Solimonas</taxon>
    </lineage>
</organism>
<feature type="transmembrane region" description="Helical" evidence="1">
    <location>
        <begin position="142"/>
        <end position="163"/>
    </location>
</feature>
<dbReference type="Proteomes" id="UP000653472">
    <property type="component" value="Unassembled WGS sequence"/>
</dbReference>
<proteinExistence type="predicted"/>
<dbReference type="GO" id="GO:0009236">
    <property type="term" value="P:cobalamin biosynthetic process"/>
    <property type="evidence" value="ECO:0007669"/>
    <property type="project" value="InterPro"/>
</dbReference>
<dbReference type="AlphaFoldDB" id="A0A970B7R3"/>
<dbReference type="Pfam" id="PF03186">
    <property type="entry name" value="CobD_Cbib"/>
    <property type="match status" value="1"/>
</dbReference>
<gene>
    <name evidence="2" type="primary">ampE</name>
    <name evidence="2" type="ORF">G7Y82_00080</name>
</gene>
<name>A0A970B7R3_9GAMM</name>
<keyword evidence="3" id="KW-1185">Reference proteome</keyword>
<evidence type="ECO:0000313" key="3">
    <source>
        <dbReference type="Proteomes" id="UP000653472"/>
    </source>
</evidence>
<feature type="transmembrane region" description="Helical" evidence="1">
    <location>
        <begin position="268"/>
        <end position="286"/>
    </location>
</feature>
<dbReference type="GO" id="GO:0005886">
    <property type="term" value="C:plasma membrane"/>
    <property type="evidence" value="ECO:0007669"/>
    <property type="project" value="TreeGrafter"/>
</dbReference>
<accession>A0A970B7R3</accession>
<sequence length="287" mass="32082">MTLIGILIALALERVLGRIPGWGQPVIFLGVMQGLRRVMPYVLWASPLLPLAVVAAPVWLVWWWYGQIWSPLVALGVSAGILLLCLGPRDLAEDVHDLLAARAAGDIVRVQQIARNLQRGPQPDENHRSLMGTLFIQSHEKLFGVLLFFFAFGPAGAVAYRIACRLPRLMRETAPDSWGEMTADWLHNLLAWIPVRITTLLYGLAGSLDDAIAEWRVFVRQPYYGWRLYTWALLAEISTASLRVEDEDGTAEPVNLGSALREVLRMQWRALLLLLAIFAVFATGSMF</sequence>
<evidence type="ECO:0000313" key="2">
    <source>
        <dbReference type="EMBL" id="NKF20691.1"/>
    </source>
</evidence>
<feature type="transmembrane region" description="Helical" evidence="1">
    <location>
        <begin position="72"/>
        <end position="89"/>
    </location>
</feature>
<dbReference type="GO" id="GO:0048472">
    <property type="term" value="F:threonine-phosphate decarboxylase activity"/>
    <property type="evidence" value="ECO:0007669"/>
    <property type="project" value="InterPro"/>
</dbReference>
<dbReference type="GO" id="GO:0046677">
    <property type="term" value="P:response to antibiotic"/>
    <property type="evidence" value="ECO:0007669"/>
    <property type="project" value="TreeGrafter"/>
</dbReference>